<accession>A0A0K1NPN3</accession>
<gene>
    <name evidence="1" type="ORF">ADJ77_08615</name>
    <name evidence="2" type="ORF">J5A51_04465</name>
</gene>
<reference evidence="2 4" key="2">
    <citation type="submission" date="2021-03" db="EMBL/GenBank/DDBJ databases">
        <title>Human Oral Microbial Genomes.</title>
        <authorList>
            <person name="Johnston C.D."/>
            <person name="Chen T."/>
            <person name="Dewhirst F.E."/>
        </authorList>
    </citation>
    <scope>NUCLEOTIDE SEQUENCE [LARGE SCALE GENOMIC DNA]</scope>
    <source>
        <strain evidence="2 4">W1435</strain>
    </source>
</reference>
<dbReference type="OrthoDB" id="1067798at2"/>
<dbReference type="AlphaFoldDB" id="A0A0K1NPN3"/>
<sequence length="339" mass="37347">MLLLPVMIWAQDCVEFDFSSSSPNDVVPATMVKDGIYLKFSVSKEGGALPVYKVNNKAKCLKIDADGVLTIEGDNRKITSIQFVASNRRDELKFYSDEVGKITKRTIRETFVSTWKGEAYILSFTPRASGGFHVKSIKVFYEKIRPNDVLVTVSSAGRATLYYSDRSFKVPEGVVACTYKIVGNLLSRSKVYNTGAVLPKGTAAVLEAEGGKYLFEETMEKGVPDLDNSLRGSDDISVTTGGEVYYMFAKGSNGVGFYWKEPDGKPFTTEAHKAYLVYSPSTVSQAKSFLGFDVSLGVYAAEKNNASDQNRPVYNLAGQQVGRDYKGIIIVNGKKYLNR</sequence>
<evidence type="ECO:0000313" key="2">
    <source>
        <dbReference type="EMBL" id="QUB86273.1"/>
    </source>
</evidence>
<reference evidence="1 3" key="1">
    <citation type="submission" date="2015-07" db="EMBL/GenBank/DDBJ databases">
        <authorList>
            <person name="Noorani M."/>
        </authorList>
    </citation>
    <scope>NUCLEOTIDE SEQUENCE [LARGE SCALE GENOMIC DNA]</scope>
    <source>
        <strain evidence="1 3">W1435</strain>
    </source>
</reference>
<name>A0A0K1NPN3_9BACT</name>
<evidence type="ECO:0000313" key="4">
    <source>
        <dbReference type="Proteomes" id="UP000682005"/>
    </source>
</evidence>
<dbReference type="EMBL" id="CP072369">
    <property type="protein sequence ID" value="QUB86273.1"/>
    <property type="molecule type" value="Genomic_DNA"/>
</dbReference>
<dbReference type="EMBL" id="CP012075">
    <property type="protein sequence ID" value="AKU70666.1"/>
    <property type="molecule type" value="Genomic_DNA"/>
</dbReference>
<dbReference type="eggNOG" id="ENOG50340NA">
    <property type="taxonomic scope" value="Bacteria"/>
</dbReference>
<dbReference type="Proteomes" id="UP000060345">
    <property type="component" value="Chromosome 2"/>
</dbReference>
<dbReference type="KEGG" id="pfus:ADJ77_08615"/>
<proteinExistence type="predicted"/>
<keyword evidence="4" id="KW-1185">Reference proteome</keyword>
<evidence type="ECO:0000313" key="3">
    <source>
        <dbReference type="Proteomes" id="UP000060345"/>
    </source>
</evidence>
<evidence type="ECO:0000313" key="1">
    <source>
        <dbReference type="EMBL" id="AKU70666.1"/>
    </source>
</evidence>
<organism evidence="1 3">
    <name type="scientific">Prevotella fusca JCM 17724</name>
    <dbReference type="NCBI Taxonomy" id="1236517"/>
    <lineage>
        <taxon>Bacteria</taxon>
        <taxon>Pseudomonadati</taxon>
        <taxon>Bacteroidota</taxon>
        <taxon>Bacteroidia</taxon>
        <taxon>Bacteroidales</taxon>
        <taxon>Prevotellaceae</taxon>
        <taxon>Prevotella</taxon>
    </lineage>
</organism>
<protein>
    <submittedName>
        <fullName evidence="1">Uncharacterized protein</fullName>
    </submittedName>
</protein>
<dbReference type="Proteomes" id="UP000682005">
    <property type="component" value="Chromosome 2"/>
</dbReference>